<dbReference type="PROSITE" id="PS50893">
    <property type="entry name" value="ABC_TRANSPORTER_2"/>
    <property type="match status" value="1"/>
</dbReference>
<organism evidence="9 10">
    <name type="scientific">Atopostipes suicloacalis DSM 15692</name>
    <dbReference type="NCBI Taxonomy" id="1121025"/>
    <lineage>
        <taxon>Bacteria</taxon>
        <taxon>Bacillati</taxon>
        <taxon>Bacillota</taxon>
        <taxon>Bacilli</taxon>
        <taxon>Lactobacillales</taxon>
        <taxon>Carnobacteriaceae</taxon>
        <taxon>Atopostipes</taxon>
    </lineage>
</organism>
<feature type="domain" description="ABC transporter" evidence="8">
    <location>
        <begin position="3"/>
        <end position="219"/>
    </location>
</feature>
<protein>
    <submittedName>
        <fullName evidence="9">Polar amino acid transport system ATP-binding protein</fullName>
    </submittedName>
</protein>
<evidence type="ECO:0000256" key="2">
    <source>
        <dbReference type="ARBA" id="ARBA00005417"/>
    </source>
</evidence>
<dbReference type="PANTHER" id="PTHR43166:SF9">
    <property type="entry name" value="GLUTAMATE_ASPARTATE IMPORT ATP-BINDING PROTEIN GLTL"/>
    <property type="match status" value="1"/>
</dbReference>
<dbReference type="EMBL" id="FQUF01000010">
    <property type="protein sequence ID" value="SHE62682.1"/>
    <property type="molecule type" value="Genomic_DNA"/>
</dbReference>
<keyword evidence="7" id="KW-0472">Membrane</keyword>
<evidence type="ECO:0000256" key="6">
    <source>
        <dbReference type="ARBA" id="ARBA00022840"/>
    </source>
</evidence>
<comment type="subcellular location">
    <subcellularLocation>
        <location evidence="1">Cell membrane</location>
        <topology evidence="1">Peripheral membrane protein</topology>
    </subcellularLocation>
</comment>
<comment type="similarity">
    <text evidence="2">Belongs to the ABC transporter superfamily.</text>
</comment>
<dbReference type="PROSITE" id="PS00211">
    <property type="entry name" value="ABC_TRANSPORTER_1"/>
    <property type="match status" value="1"/>
</dbReference>
<dbReference type="Proteomes" id="UP000184128">
    <property type="component" value="Unassembled WGS sequence"/>
</dbReference>
<keyword evidence="5" id="KW-0547">Nucleotide-binding</keyword>
<dbReference type="OrthoDB" id="9804199at2"/>
<reference evidence="9 10" key="1">
    <citation type="submission" date="2016-11" db="EMBL/GenBank/DDBJ databases">
        <authorList>
            <person name="Jaros S."/>
            <person name="Januszkiewicz K."/>
            <person name="Wedrychowicz H."/>
        </authorList>
    </citation>
    <scope>NUCLEOTIDE SEQUENCE [LARGE SCALE GENOMIC DNA]</scope>
    <source>
        <strain evidence="9 10">DSM 15692</strain>
    </source>
</reference>
<sequence>MSLIVENLSKSFNNQPVIKNYHLTIDENEIVALVGRSGTGKTTFLRLINNLELADQGTIQMNDDSLVKDGAYVGKVGQRNYQNRMGMVFQNYELFPNLSVLENLLEAPLAQKLGSKEELKDRAMELLNSMEIVDKIDAMPSTLSGGQAQRVAIARAMMLSPDILCFDEPTSALDEESAKNIGKLIQTIAQQGTGILIVTHDNTFAKKYSTRIIASEDFL</sequence>
<evidence type="ECO:0000313" key="9">
    <source>
        <dbReference type="EMBL" id="SHE62682.1"/>
    </source>
</evidence>
<proteinExistence type="inferred from homology"/>
<evidence type="ECO:0000256" key="5">
    <source>
        <dbReference type="ARBA" id="ARBA00022741"/>
    </source>
</evidence>
<evidence type="ECO:0000256" key="4">
    <source>
        <dbReference type="ARBA" id="ARBA00022475"/>
    </source>
</evidence>
<evidence type="ECO:0000259" key="8">
    <source>
        <dbReference type="PROSITE" id="PS50893"/>
    </source>
</evidence>
<evidence type="ECO:0000256" key="3">
    <source>
        <dbReference type="ARBA" id="ARBA00022448"/>
    </source>
</evidence>
<dbReference type="PANTHER" id="PTHR43166">
    <property type="entry name" value="AMINO ACID IMPORT ATP-BINDING PROTEIN"/>
    <property type="match status" value="1"/>
</dbReference>
<dbReference type="InterPro" id="IPR003593">
    <property type="entry name" value="AAA+_ATPase"/>
</dbReference>
<name>A0A1M4V1B2_9LACT</name>
<evidence type="ECO:0000256" key="7">
    <source>
        <dbReference type="ARBA" id="ARBA00023136"/>
    </source>
</evidence>
<keyword evidence="6 9" id="KW-0067">ATP-binding</keyword>
<accession>A0A1M4V1B2</accession>
<dbReference type="Pfam" id="PF00005">
    <property type="entry name" value="ABC_tran"/>
    <property type="match status" value="1"/>
</dbReference>
<keyword evidence="3" id="KW-0813">Transport</keyword>
<dbReference type="InterPro" id="IPR027417">
    <property type="entry name" value="P-loop_NTPase"/>
</dbReference>
<keyword evidence="4" id="KW-1003">Cell membrane</keyword>
<dbReference type="SUPFAM" id="SSF52540">
    <property type="entry name" value="P-loop containing nucleoside triphosphate hydrolases"/>
    <property type="match status" value="1"/>
</dbReference>
<dbReference type="GO" id="GO:0005886">
    <property type="term" value="C:plasma membrane"/>
    <property type="evidence" value="ECO:0007669"/>
    <property type="project" value="UniProtKB-SubCell"/>
</dbReference>
<dbReference type="Gene3D" id="3.40.50.300">
    <property type="entry name" value="P-loop containing nucleotide triphosphate hydrolases"/>
    <property type="match status" value="1"/>
</dbReference>
<dbReference type="GO" id="GO:0005524">
    <property type="term" value="F:ATP binding"/>
    <property type="evidence" value="ECO:0007669"/>
    <property type="project" value="UniProtKB-KW"/>
</dbReference>
<dbReference type="InterPro" id="IPR003439">
    <property type="entry name" value="ABC_transporter-like_ATP-bd"/>
</dbReference>
<dbReference type="RefSeq" id="WP_073296736.1">
    <property type="nucleotide sequence ID" value="NZ_FQUF01000010.1"/>
</dbReference>
<dbReference type="GO" id="GO:0016887">
    <property type="term" value="F:ATP hydrolysis activity"/>
    <property type="evidence" value="ECO:0007669"/>
    <property type="project" value="InterPro"/>
</dbReference>
<keyword evidence="10" id="KW-1185">Reference proteome</keyword>
<evidence type="ECO:0000256" key="1">
    <source>
        <dbReference type="ARBA" id="ARBA00004202"/>
    </source>
</evidence>
<dbReference type="STRING" id="1121025.SAMN02745249_00793"/>
<dbReference type="InterPro" id="IPR017871">
    <property type="entry name" value="ABC_transporter-like_CS"/>
</dbReference>
<evidence type="ECO:0000313" key="10">
    <source>
        <dbReference type="Proteomes" id="UP000184128"/>
    </source>
</evidence>
<dbReference type="InterPro" id="IPR050086">
    <property type="entry name" value="MetN_ABC_transporter-like"/>
</dbReference>
<gene>
    <name evidence="9" type="ORF">SAMN02745249_00793</name>
</gene>
<dbReference type="SMART" id="SM00382">
    <property type="entry name" value="AAA"/>
    <property type="match status" value="1"/>
</dbReference>
<dbReference type="AlphaFoldDB" id="A0A1M4V1B2"/>